<dbReference type="Proteomes" id="UP000800200">
    <property type="component" value="Unassembled WGS sequence"/>
</dbReference>
<dbReference type="SMART" id="SM00387">
    <property type="entry name" value="HATPase_c"/>
    <property type="match status" value="1"/>
</dbReference>
<feature type="domain" description="Histidine kinase" evidence="4">
    <location>
        <begin position="302"/>
        <end position="468"/>
    </location>
</feature>
<reference evidence="5" key="1">
    <citation type="journal article" date="2020" name="Stud. Mycol.">
        <title>101 Dothideomycetes genomes: a test case for predicting lifestyles and emergence of pathogens.</title>
        <authorList>
            <person name="Haridas S."/>
            <person name="Albert R."/>
            <person name="Binder M."/>
            <person name="Bloem J."/>
            <person name="Labutti K."/>
            <person name="Salamov A."/>
            <person name="Andreopoulos B."/>
            <person name="Baker S."/>
            <person name="Barry K."/>
            <person name="Bills G."/>
            <person name="Bluhm B."/>
            <person name="Cannon C."/>
            <person name="Castanera R."/>
            <person name="Culley D."/>
            <person name="Daum C."/>
            <person name="Ezra D."/>
            <person name="Gonzalez J."/>
            <person name="Henrissat B."/>
            <person name="Kuo A."/>
            <person name="Liang C."/>
            <person name="Lipzen A."/>
            <person name="Lutzoni F."/>
            <person name="Magnuson J."/>
            <person name="Mondo S."/>
            <person name="Nolan M."/>
            <person name="Ohm R."/>
            <person name="Pangilinan J."/>
            <person name="Park H.-J."/>
            <person name="Ramirez L."/>
            <person name="Alfaro M."/>
            <person name="Sun H."/>
            <person name="Tritt A."/>
            <person name="Yoshinaga Y."/>
            <person name="Zwiers L.-H."/>
            <person name="Turgeon B."/>
            <person name="Goodwin S."/>
            <person name="Spatafora J."/>
            <person name="Crous P."/>
            <person name="Grigoriev I."/>
        </authorList>
    </citation>
    <scope>NUCLEOTIDE SEQUENCE</scope>
    <source>
        <strain evidence="5">CBS 207.26</strain>
    </source>
</reference>
<protein>
    <recommendedName>
        <fullName evidence="4">Histidine kinase domain-containing protein</fullName>
    </recommendedName>
</protein>
<gene>
    <name evidence="5" type="ORF">K469DRAFT_725241</name>
</gene>
<evidence type="ECO:0000313" key="6">
    <source>
        <dbReference type="Proteomes" id="UP000800200"/>
    </source>
</evidence>
<dbReference type="GO" id="GO:0000155">
    <property type="term" value="F:phosphorelay sensor kinase activity"/>
    <property type="evidence" value="ECO:0007669"/>
    <property type="project" value="InterPro"/>
</dbReference>
<evidence type="ECO:0000256" key="1">
    <source>
        <dbReference type="ARBA" id="ARBA00022553"/>
    </source>
</evidence>
<keyword evidence="1" id="KW-0597">Phosphoprotein</keyword>
<dbReference type="CDD" id="cd00130">
    <property type="entry name" value="PAS"/>
    <property type="match status" value="1"/>
</dbReference>
<keyword evidence="2" id="KW-0902">Two-component regulatory system</keyword>
<evidence type="ECO:0000256" key="2">
    <source>
        <dbReference type="ARBA" id="ARBA00023012"/>
    </source>
</evidence>
<dbReference type="InterPro" id="IPR013655">
    <property type="entry name" value="PAS_fold_3"/>
</dbReference>
<dbReference type="OrthoDB" id="60033at2759"/>
<dbReference type="PANTHER" id="PTHR45339">
    <property type="entry name" value="HYBRID SIGNAL TRANSDUCTION HISTIDINE KINASE J"/>
    <property type="match status" value="1"/>
</dbReference>
<dbReference type="InterPro" id="IPR035965">
    <property type="entry name" value="PAS-like_dom_sf"/>
</dbReference>
<dbReference type="Gene3D" id="3.40.50.2300">
    <property type="match status" value="1"/>
</dbReference>
<dbReference type="SUPFAM" id="SSF55785">
    <property type="entry name" value="PYP-like sensor domain (PAS domain)"/>
    <property type="match status" value="1"/>
</dbReference>
<organism evidence="5 6">
    <name type="scientific">Zopfia rhizophila CBS 207.26</name>
    <dbReference type="NCBI Taxonomy" id="1314779"/>
    <lineage>
        <taxon>Eukaryota</taxon>
        <taxon>Fungi</taxon>
        <taxon>Dikarya</taxon>
        <taxon>Ascomycota</taxon>
        <taxon>Pezizomycotina</taxon>
        <taxon>Dothideomycetes</taxon>
        <taxon>Dothideomycetes incertae sedis</taxon>
        <taxon>Zopfiaceae</taxon>
        <taxon>Zopfia</taxon>
    </lineage>
</organism>
<dbReference type="InterPro" id="IPR005467">
    <property type="entry name" value="His_kinase_dom"/>
</dbReference>
<dbReference type="InterPro" id="IPR036097">
    <property type="entry name" value="HisK_dim/P_sf"/>
</dbReference>
<dbReference type="SUPFAM" id="SSF47384">
    <property type="entry name" value="Homodimeric domain of signal transducing histidine kinase"/>
    <property type="match status" value="1"/>
</dbReference>
<dbReference type="InterPro" id="IPR003661">
    <property type="entry name" value="HisK_dim/P_dom"/>
</dbReference>
<dbReference type="EMBL" id="ML994626">
    <property type="protein sequence ID" value="KAF2187785.1"/>
    <property type="molecule type" value="Genomic_DNA"/>
</dbReference>
<feature type="compositionally biased region" description="Polar residues" evidence="3">
    <location>
        <begin position="641"/>
        <end position="654"/>
    </location>
</feature>
<dbReference type="Gene3D" id="1.10.287.130">
    <property type="match status" value="1"/>
</dbReference>
<feature type="region of interest" description="Disordered" evidence="3">
    <location>
        <begin position="711"/>
        <end position="732"/>
    </location>
</feature>
<dbReference type="AlphaFoldDB" id="A0A6A6E9R4"/>
<feature type="region of interest" description="Disordered" evidence="3">
    <location>
        <begin position="625"/>
        <end position="658"/>
    </location>
</feature>
<keyword evidence="6" id="KW-1185">Reference proteome</keyword>
<dbReference type="PROSITE" id="PS50109">
    <property type="entry name" value="HIS_KIN"/>
    <property type="match status" value="1"/>
</dbReference>
<sequence length="732" mass="83029">MWKDEGFGIQNKALLRLMPRNGKYTPGDQRAFYSPNSGNRISFDVTGEPVWYDGTAEYLGGIVVFRDVTECTKRIAAQIEENERLFEYIANFMHVMVWTTTPDGVHDWFPHGWYDYTGLTVEESLGEVRRLPFHEEDMTATAARWKHSLETGEEYNTEYRCRRHDGHIIKWFCTYTDIHDLVEARQEVRQTRVQWPRVIEHARVTLWAVNRHSELILLEGDLKWRDATGEMAIRQNLSVFGDMKERDKMQRWKRPIEHAWSIAEHIAQKENSRLLANAVAAKEASRMKSQFLAKGNVSRNTTPIAGVIGMSELLLDMSLDEGQKNCAENIQRSANGLLIVINDIINFSKAEPGRPDVEEYINKMISFAAQRMNLRDLRVMGDPRPLQQILANLLTNSIKFTSEGSVRLAVSITSETLEMVTVHFVVEDTGIVIEKDVRKRLFQPFSQAESLTARRFGGTGLGLIISKKSKLGPGTKATFLIPFNKAQYQDDGSPMIDLASIPDRLQIIPDHLMNVTKSARQKIPTLIVEDKKLYFSVNAVWNGQEALEYLLKEPTSTHPHGYSATHAIRTLAPFKDLPDIQNVPIVAMTASTIQGDKENDYLAEPVKGKVLEMIVKRAIEGRRMLAKQSVSGKEEDRRGTSAPSKENPGTTTRNLNDRQHIYQLPAKSETAAQYPALTAELDRLHLSKQRRLGQILRERCLTDDKLLSLTGSPRIHRHNNSHQGAAGGPPMR</sequence>
<dbReference type="CDD" id="cd16922">
    <property type="entry name" value="HATPase_EvgS-ArcB-TorS-like"/>
    <property type="match status" value="1"/>
</dbReference>
<dbReference type="InterPro" id="IPR036890">
    <property type="entry name" value="HATPase_C_sf"/>
</dbReference>
<dbReference type="SUPFAM" id="SSF55874">
    <property type="entry name" value="ATPase domain of HSP90 chaperone/DNA topoisomerase II/histidine kinase"/>
    <property type="match status" value="1"/>
</dbReference>
<evidence type="ECO:0000256" key="3">
    <source>
        <dbReference type="SAM" id="MobiDB-lite"/>
    </source>
</evidence>
<dbReference type="InterPro" id="IPR003594">
    <property type="entry name" value="HATPase_dom"/>
</dbReference>
<evidence type="ECO:0000259" key="4">
    <source>
        <dbReference type="PROSITE" id="PS50109"/>
    </source>
</evidence>
<dbReference type="SMART" id="SM00388">
    <property type="entry name" value="HisKA"/>
    <property type="match status" value="1"/>
</dbReference>
<dbReference type="Gene3D" id="3.30.565.10">
    <property type="entry name" value="Histidine kinase-like ATPase, C-terminal domain"/>
    <property type="match status" value="1"/>
</dbReference>
<dbReference type="InterPro" id="IPR011006">
    <property type="entry name" value="CheY-like_superfamily"/>
</dbReference>
<dbReference type="Gene3D" id="3.30.450.20">
    <property type="entry name" value="PAS domain"/>
    <property type="match status" value="1"/>
</dbReference>
<dbReference type="InterPro" id="IPR000014">
    <property type="entry name" value="PAS"/>
</dbReference>
<proteinExistence type="predicted"/>
<dbReference type="CDD" id="cd00082">
    <property type="entry name" value="HisKA"/>
    <property type="match status" value="1"/>
</dbReference>
<dbReference type="Pfam" id="PF08447">
    <property type="entry name" value="PAS_3"/>
    <property type="match status" value="1"/>
</dbReference>
<dbReference type="SUPFAM" id="SSF52172">
    <property type="entry name" value="CheY-like"/>
    <property type="match status" value="1"/>
</dbReference>
<dbReference type="PRINTS" id="PR00344">
    <property type="entry name" value="BCTRLSENSOR"/>
</dbReference>
<name>A0A6A6E9R4_9PEZI</name>
<evidence type="ECO:0000313" key="5">
    <source>
        <dbReference type="EMBL" id="KAF2187785.1"/>
    </source>
</evidence>
<dbReference type="PANTHER" id="PTHR45339:SF1">
    <property type="entry name" value="HYBRID SIGNAL TRANSDUCTION HISTIDINE KINASE J"/>
    <property type="match status" value="1"/>
</dbReference>
<accession>A0A6A6E9R4</accession>
<dbReference type="Pfam" id="PF00512">
    <property type="entry name" value="HisKA"/>
    <property type="match status" value="1"/>
</dbReference>
<dbReference type="Pfam" id="PF02518">
    <property type="entry name" value="HATPase_c"/>
    <property type="match status" value="1"/>
</dbReference>
<dbReference type="InterPro" id="IPR004358">
    <property type="entry name" value="Sig_transdc_His_kin-like_C"/>
</dbReference>